<dbReference type="AlphaFoldDB" id="A0A8J4QCZ4"/>
<name>A0A8J4QCZ4_9ROSI</name>
<sequence>MIFLRGFGPSRRIKYIYILWKYGDGMHCLDTFRIWEANVAKAEIGGKWSKTAEIQRFKSNVYCDYIATNKRCLHHVSISLLFILKYCKANQELEFRKYEYTSMSLLTLQVGDEH</sequence>
<keyword evidence="2" id="KW-1185">Reference proteome</keyword>
<protein>
    <submittedName>
        <fullName evidence="1">Uncharacterized protein</fullName>
    </submittedName>
</protein>
<proteinExistence type="predicted"/>
<comment type="caution">
    <text evidence="1">The sequence shown here is derived from an EMBL/GenBank/DDBJ whole genome shotgun (WGS) entry which is preliminary data.</text>
</comment>
<evidence type="ECO:0000313" key="2">
    <source>
        <dbReference type="Proteomes" id="UP000737018"/>
    </source>
</evidence>
<dbReference type="OrthoDB" id="1771649at2759"/>
<reference evidence="1" key="1">
    <citation type="submission" date="2020-03" db="EMBL/GenBank/DDBJ databases">
        <title>Castanea mollissima Vanexum genome sequencing.</title>
        <authorList>
            <person name="Staton M."/>
        </authorList>
    </citation>
    <scope>NUCLEOTIDE SEQUENCE</scope>
    <source>
        <tissue evidence="1">Leaf</tissue>
    </source>
</reference>
<accession>A0A8J4QCZ4</accession>
<organism evidence="1 2">
    <name type="scientific">Castanea mollissima</name>
    <name type="common">Chinese chestnut</name>
    <dbReference type="NCBI Taxonomy" id="60419"/>
    <lineage>
        <taxon>Eukaryota</taxon>
        <taxon>Viridiplantae</taxon>
        <taxon>Streptophyta</taxon>
        <taxon>Embryophyta</taxon>
        <taxon>Tracheophyta</taxon>
        <taxon>Spermatophyta</taxon>
        <taxon>Magnoliopsida</taxon>
        <taxon>eudicotyledons</taxon>
        <taxon>Gunneridae</taxon>
        <taxon>Pentapetalae</taxon>
        <taxon>rosids</taxon>
        <taxon>fabids</taxon>
        <taxon>Fagales</taxon>
        <taxon>Fagaceae</taxon>
        <taxon>Castanea</taxon>
    </lineage>
</organism>
<dbReference type="Proteomes" id="UP000737018">
    <property type="component" value="Unassembled WGS sequence"/>
</dbReference>
<evidence type="ECO:0000313" key="1">
    <source>
        <dbReference type="EMBL" id="KAF3951420.1"/>
    </source>
</evidence>
<gene>
    <name evidence="1" type="ORF">CMV_022920</name>
</gene>
<dbReference type="EMBL" id="JRKL02004945">
    <property type="protein sequence ID" value="KAF3951420.1"/>
    <property type="molecule type" value="Genomic_DNA"/>
</dbReference>